<evidence type="ECO:0000256" key="3">
    <source>
        <dbReference type="SAM" id="SignalP"/>
    </source>
</evidence>
<feature type="signal peptide" evidence="3">
    <location>
        <begin position="1"/>
        <end position="22"/>
    </location>
</feature>
<feature type="compositionally biased region" description="Low complexity" evidence="1">
    <location>
        <begin position="149"/>
        <end position="166"/>
    </location>
</feature>
<reference evidence="4" key="1">
    <citation type="submission" date="2023-08" db="EMBL/GenBank/DDBJ databases">
        <authorList>
            <person name="Alioto T."/>
            <person name="Alioto T."/>
            <person name="Gomez Garrido J."/>
        </authorList>
    </citation>
    <scope>NUCLEOTIDE SEQUENCE</scope>
</reference>
<keyword evidence="2" id="KW-0812">Transmembrane</keyword>
<keyword evidence="2" id="KW-1133">Transmembrane helix</keyword>
<feature type="region of interest" description="Disordered" evidence="1">
    <location>
        <begin position="149"/>
        <end position="170"/>
    </location>
</feature>
<name>A0AAV1GTT8_XYRNO</name>
<evidence type="ECO:0000313" key="5">
    <source>
        <dbReference type="Proteomes" id="UP001178508"/>
    </source>
</evidence>
<protein>
    <submittedName>
        <fullName evidence="4">Uncharacterized protein LOC109997545 isoform X2</fullName>
    </submittedName>
</protein>
<dbReference type="AlphaFoldDB" id="A0AAV1GTT8"/>
<dbReference type="EMBL" id="OY660879">
    <property type="protein sequence ID" value="CAJ1075999.1"/>
    <property type="molecule type" value="Genomic_DNA"/>
</dbReference>
<sequence length="262" mass="29494">MTTQGNVMYLIVFVSLIFKSEQNCKTQYFNEKTLQKYIHDSITLVQTANPKDVIECTLEKECQNKGNDLKRQLRSMLRCYDNDMVECRNTPKCQNSEPYMNVSFYHFLCLTAKDLNFSDAQLGHIGCQYSAVCPLYGNISKATTLPERTTAAPTTSLPSTPLGSTAGAAGSQSKLENGACLKDTCELENILKVLLALSLLLNLVFLLGLLWHISRRRRPKQQMCQSSVPNGINLENRLLTEAQHQEYQSELTHDAEQNGQED</sequence>
<keyword evidence="3" id="KW-0732">Signal</keyword>
<organism evidence="4 5">
    <name type="scientific">Xyrichtys novacula</name>
    <name type="common">Pearly razorfish</name>
    <name type="synonym">Hemipteronotus novacula</name>
    <dbReference type="NCBI Taxonomy" id="13765"/>
    <lineage>
        <taxon>Eukaryota</taxon>
        <taxon>Metazoa</taxon>
        <taxon>Chordata</taxon>
        <taxon>Craniata</taxon>
        <taxon>Vertebrata</taxon>
        <taxon>Euteleostomi</taxon>
        <taxon>Actinopterygii</taxon>
        <taxon>Neopterygii</taxon>
        <taxon>Teleostei</taxon>
        <taxon>Neoteleostei</taxon>
        <taxon>Acanthomorphata</taxon>
        <taxon>Eupercaria</taxon>
        <taxon>Labriformes</taxon>
        <taxon>Labridae</taxon>
        <taxon>Xyrichtys</taxon>
    </lineage>
</organism>
<dbReference type="Proteomes" id="UP001178508">
    <property type="component" value="Chromosome 16"/>
</dbReference>
<feature type="chain" id="PRO_5043987525" evidence="3">
    <location>
        <begin position="23"/>
        <end position="262"/>
    </location>
</feature>
<proteinExistence type="predicted"/>
<gene>
    <name evidence="4" type="ORF">XNOV1_A012192</name>
</gene>
<keyword evidence="2" id="KW-0472">Membrane</keyword>
<evidence type="ECO:0000256" key="2">
    <source>
        <dbReference type="SAM" id="Phobius"/>
    </source>
</evidence>
<feature type="transmembrane region" description="Helical" evidence="2">
    <location>
        <begin position="190"/>
        <end position="213"/>
    </location>
</feature>
<accession>A0AAV1GTT8</accession>
<evidence type="ECO:0000313" key="4">
    <source>
        <dbReference type="EMBL" id="CAJ1075999.1"/>
    </source>
</evidence>
<evidence type="ECO:0000256" key="1">
    <source>
        <dbReference type="SAM" id="MobiDB-lite"/>
    </source>
</evidence>
<keyword evidence="5" id="KW-1185">Reference proteome</keyword>